<gene>
    <name evidence="2" type="ORF">GGH94_005351</name>
</gene>
<feature type="compositionally biased region" description="Polar residues" evidence="1">
    <location>
        <begin position="111"/>
        <end position="129"/>
    </location>
</feature>
<evidence type="ECO:0000256" key="1">
    <source>
        <dbReference type="SAM" id="MobiDB-lite"/>
    </source>
</evidence>
<name>A0A9W8IDN2_9FUNG</name>
<reference evidence="2" key="1">
    <citation type="submission" date="2022-07" db="EMBL/GenBank/DDBJ databases">
        <title>Phylogenomic reconstructions and comparative analyses of Kickxellomycotina fungi.</title>
        <authorList>
            <person name="Reynolds N.K."/>
            <person name="Stajich J.E."/>
            <person name="Barry K."/>
            <person name="Grigoriev I.V."/>
            <person name="Crous P."/>
            <person name="Smith M.E."/>
        </authorList>
    </citation>
    <scope>NUCLEOTIDE SEQUENCE</scope>
    <source>
        <strain evidence="2">RSA 476</strain>
    </source>
</reference>
<proteinExistence type="predicted"/>
<dbReference type="Proteomes" id="UP001140074">
    <property type="component" value="Unassembled WGS sequence"/>
</dbReference>
<dbReference type="EMBL" id="JANBUY010000276">
    <property type="protein sequence ID" value="KAJ2860723.1"/>
    <property type="molecule type" value="Genomic_DNA"/>
</dbReference>
<comment type="caution">
    <text evidence="2">The sequence shown here is derived from an EMBL/GenBank/DDBJ whole genome shotgun (WGS) entry which is preliminary data.</text>
</comment>
<feature type="compositionally biased region" description="Polar residues" evidence="1">
    <location>
        <begin position="138"/>
        <end position="148"/>
    </location>
</feature>
<accession>A0A9W8IDN2</accession>
<sequence length="254" mass="27171">MSAFAPLSLSDRGRADLAAVGVTGMDTNLPIDEAYSQAATMAAYGVELLSIALSSPEIDMRRVRLAKDVFATLCATLINTRGRRRNVVTKMIEVRVANFKHAPHVDRESDLTSGTNICKQSRQPGNPTEQRSRVGGLSTVQRDCSTPNTRPPAQAPDTSNKRLDRISVEPTTDAIMLPAVSTPDSTAGESASETVNASIAVLTAEPVEVCDPTLDQSLTTSLCRQDVIHSAFLSQGMPESDVVAYLNQSSNPNN</sequence>
<protein>
    <submittedName>
        <fullName evidence="2">Uncharacterized protein</fullName>
    </submittedName>
</protein>
<dbReference type="AlphaFoldDB" id="A0A9W8IDN2"/>
<evidence type="ECO:0000313" key="2">
    <source>
        <dbReference type="EMBL" id="KAJ2860723.1"/>
    </source>
</evidence>
<keyword evidence="3" id="KW-1185">Reference proteome</keyword>
<organism evidence="2 3">
    <name type="scientific">Coemansia aciculifera</name>
    <dbReference type="NCBI Taxonomy" id="417176"/>
    <lineage>
        <taxon>Eukaryota</taxon>
        <taxon>Fungi</taxon>
        <taxon>Fungi incertae sedis</taxon>
        <taxon>Zoopagomycota</taxon>
        <taxon>Kickxellomycotina</taxon>
        <taxon>Kickxellomycetes</taxon>
        <taxon>Kickxellales</taxon>
        <taxon>Kickxellaceae</taxon>
        <taxon>Coemansia</taxon>
    </lineage>
</organism>
<feature type="region of interest" description="Disordered" evidence="1">
    <location>
        <begin position="106"/>
        <end position="161"/>
    </location>
</feature>
<evidence type="ECO:0000313" key="3">
    <source>
        <dbReference type="Proteomes" id="UP001140074"/>
    </source>
</evidence>